<organism evidence="3 4">
    <name type="scientific">Venturia inaequalis</name>
    <name type="common">Apple scab fungus</name>
    <dbReference type="NCBI Taxonomy" id="5025"/>
    <lineage>
        <taxon>Eukaryota</taxon>
        <taxon>Fungi</taxon>
        <taxon>Dikarya</taxon>
        <taxon>Ascomycota</taxon>
        <taxon>Pezizomycotina</taxon>
        <taxon>Dothideomycetes</taxon>
        <taxon>Pleosporomycetidae</taxon>
        <taxon>Venturiales</taxon>
        <taxon>Venturiaceae</taxon>
        <taxon>Venturia</taxon>
    </lineage>
</organism>
<feature type="region of interest" description="Disordered" evidence="2">
    <location>
        <begin position="1"/>
        <end position="39"/>
    </location>
</feature>
<dbReference type="Proteomes" id="UP000433883">
    <property type="component" value="Unassembled WGS sequence"/>
</dbReference>
<dbReference type="PANTHER" id="PTHR46072">
    <property type="entry name" value="AMIDASE-RELATED-RELATED"/>
    <property type="match status" value="1"/>
</dbReference>
<comment type="caution">
    <text evidence="3">The sequence shown here is derived from an EMBL/GenBank/DDBJ whole genome shotgun (WGS) entry which is preliminary data.</text>
</comment>
<dbReference type="AlphaFoldDB" id="A0A8H3U5D5"/>
<feature type="non-terminal residue" evidence="3">
    <location>
        <position position="1"/>
    </location>
</feature>
<dbReference type="InterPro" id="IPR036928">
    <property type="entry name" value="AS_sf"/>
</dbReference>
<comment type="similarity">
    <text evidence="1">Belongs to the amidase family.</text>
</comment>
<dbReference type="Gene3D" id="3.90.1300.10">
    <property type="entry name" value="Amidase signature (AS) domain"/>
    <property type="match status" value="1"/>
</dbReference>
<dbReference type="SUPFAM" id="SSF75304">
    <property type="entry name" value="Amidase signature (AS) enzymes"/>
    <property type="match status" value="1"/>
</dbReference>
<protein>
    <submittedName>
        <fullName evidence="3">Uncharacterized protein</fullName>
    </submittedName>
</protein>
<evidence type="ECO:0000313" key="4">
    <source>
        <dbReference type="Proteomes" id="UP000433883"/>
    </source>
</evidence>
<sequence>MSESWQSISKRKKEQQASRIPKEWLLPAETSPPPGTSNVLDIPRKCGILDEQDLKITENYDATALVEELAAGRLKSVDVTRAFCKRAAISHQLTNCLTEIFFEQAVERALALDDYLDK</sequence>
<evidence type="ECO:0000256" key="2">
    <source>
        <dbReference type="SAM" id="MobiDB-lite"/>
    </source>
</evidence>
<dbReference type="PANTHER" id="PTHR46072:SF5">
    <property type="entry name" value="GENERAL AMIDASE-C"/>
    <property type="match status" value="1"/>
</dbReference>
<dbReference type="EMBL" id="WNWQ01000879">
    <property type="protein sequence ID" value="KAE9963213.1"/>
    <property type="molecule type" value="Genomic_DNA"/>
</dbReference>
<evidence type="ECO:0000256" key="1">
    <source>
        <dbReference type="ARBA" id="ARBA00009199"/>
    </source>
</evidence>
<name>A0A8H3U5D5_VENIN</name>
<reference evidence="3 4" key="1">
    <citation type="submission" date="2019-11" db="EMBL/GenBank/DDBJ databases">
        <title>Venturia inaequalis Genome Resource.</title>
        <authorList>
            <person name="Lichtner F.J."/>
        </authorList>
    </citation>
    <scope>NUCLEOTIDE SEQUENCE [LARGE SCALE GENOMIC DNA]</scope>
    <source>
        <strain evidence="3">Bline_iso_100314</strain>
    </source>
</reference>
<gene>
    <name evidence="3" type="ORF">BLS_009513</name>
</gene>
<proteinExistence type="inferred from homology"/>
<evidence type="ECO:0000313" key="3">
    <source>
        <dbReference type="EMBL" id="KAE9963213.1"/>
    </source>
</evidence>
<accession>A0A8H3U5D5</accession>